<dbReference type="PANTHER" id="PTHR37038">
    <property type="entry name" value="TRANSCRIPTIONAL REGULATOR-RELATED"/>
    <property type="match status" value="1"/>
</dbReference>
<dbReference type="InterPro" id="IPR041315">
    <property type="entry name" value="PlcR_TPR"/>
</dbReference>
<dbReference type="InterPro" id="IPR011990">
    <property type="entry name" value="TPR-like_helical_dom_sf"/>
</dbReference>
<evidence type="ECO:0000313" key="3">
    <source>
        <dbReference type="Proteomes" id="UP000182762"/>
    </source>
</evidence>
<dbReference type="Pfam" id="PF01381">
    <property type="entry name" value="HTH_3"/>
    <property type="match status" value="1"/>
</dbReference>
<evidence type="ECO:0000259" key="1">
    <source>
        <dbReference type="PROSITE" id="PS50943"/>
    </source>
</evidence>
<dbReference type="Pfam" id="PF18768">
    <property type="entry name" value="RNPP_C"/>
    <property type="match status" value="1"/>
</dbReference>
<dbReference type="PROSITE" id="PS50943">
    <property type="entry name" value="HTH_CROC1"/>
    <property type="match status" value="1"/>
</dbReference>
<dbReference type="Gene3D" id="1.25.40.10">
    <property type="entry name" value="Tetratricopeptide repeat domain"/>
    <property type="match status" value="1"/>
</dbReference>
<dbReference type="GeneID" id="93711531"/>
<dbReference type="SUPFAM" id="SSF47413">
    <property type="entry name" value="lambda repressor-like DNA-binding domains"/>
    <property type="match status" value="1"/>
</dbReference>
<keyword evidence="3" id="KW-1185">Reference proteome</keyword>
<dbReference type="SUPFAM" id="SSF48452">
    <property type="entry name" value="TPR-like"/>
    <property type="match status" value="1"/>
</dbReference>
<dbReference type="InterPro" id="IPR001387">
    <property type="entry name" value="Cro/C1-type_HTH"/>
</dbReference>
<dbReference type="EMBL" id="FOXX01000007">
    <property type="protein sequence ID" value="SFQ71167.1"/>
    <property type="molecule type" value="Genomic_DNA"/>
</dbReference>
<name>A0A1I6ARF6_9BACI</name>
<evidence type="ECO:0000313" key="2">
    <source>
        <dbReference type="EMBL" id="SFQ71167.1"/>
    </source>
</evidence>
<gene>
    <name evidence="2" type="ORF">SAMN02745910_02906</name>
</gene>
<dbReference type="CDD" id="cd00093">
    <property type="entry name" value="HTH_XRE"/>
    <property type="match status" value="1"/>
</dbReference>
<feature type="domain" description="HTH cro/C1-type" evidence="1">
    <location>
        <begin position="10"/>
        <end position="63"/>
    </location>
</feature>
<dbReference type="InterPro" id="IPR053163">
    <property type="entry name" value="HTH-type_regulator_Rgg"/>
</dbReference>
<accession>A0A1I6ARF6</accession>
<dbReference type="PANTHER" id="PTHR37038:SF14">
    <property type="entry name" value="TRANSCRIPTIONAL ACTIVATOR"/>
    <property type="match status" value="1"/>
</dbReference>
<reference evidence="2 3" key="1">
    <citation type="submission" date="2016-10" db="EMBL/GenBank/DDBJ databases">
        <authorList>
            <person name="Varghese N."/>
            <person name="Submissions S."/>
        </authorList>
    </citation>
    <scope>NUCLEOTIDE SEQUENCE [LARGE SCALE GENOMIC DNA]</scope>
    <source>
        <strain evidence="2 3">DSM 13796</strain>
    </source>
</reference>
<dbReference type="RefSeq" id="WP_061803211.1">
    <property type="nucleotide sequence ID" value="NZ_FOXX01000007.1"/>
</dbReference>
<dbReference type="InterPro" id="IPR019734">
    <property type="entry name" value="TPR_rpt"/>
</dbReference>
<proteinExistence type="predicted"/>
<dbReference type="InterPro" id="IPR010982">
    <property type="entry name" value="Lambda_DNA-bd_dom_sf"/>
</dbReference>
<comment type="caution">
    <text evidence="2">The sequence shown here is derived from an EMBL/GenBank/DDBJ whole genome shotgun (WGS) entry which is preliminary data.</text>
</comment>
<protein>
    <submittedName>
        <fullName evidence="2">Transcriptional regulator, contains XRE-family HTH domain</fullName>
    </submittedName>
</protein>
<dbReference type="SMART" id="SM00530">
    <property type="entry name" value="HTH_XRE"/>
    <property type="match status" value="1"/>
</dbReference>
<dbReference type="Proteomes" id="UP000182762">
    <property type="component" value="Unassembled WGS sequence"/>
</dbReference>
<organism evidence="2 3">
    <name type="scientific">Priestia endophytica DSM 13796</name>
    <dbReference type="NCBI Taxonomy" id="1121089"/>
    <lineage>
        <taxon>Bacteria</taxon>
        <taxon>Bacillati</taxon>
        <taxon>Bacillota</taxon>
        <taxon>Bacilli</taxon>
        <taxon>Bacillales</taxon>
        <taxon>Bacillaceae</taxon>
        <taxon>Priestia</taxon>
    </lineage>
</organism>
<dbReference type="SMART" id="SM00028">
    <property type="entry name" value="TPR"/>
    <property type="match status" value="2"/>
</dbReference>
<sequence length="291" mass="34224">MNEYYIGQKIKNLRKKMGLRQSELAEGICSQSQVSKFEKGEGIPSSIILYRLSQRLGAPMEYFFEENLEEYIQPVKKLIRYYTDETNYKMVFDIISKEKKTEMYKEDLDYQQFLLWHEGICRQHVFSDFKKSQDLLNGALELSDLAKPSSSNRKSEILNSLAIIHAHNGDLDKAITFHNKAIEEWEKLDYVHDPTIYQKLLFNQSKSLGDAREYKKSLEKAERGLNVCLQNNSLYLFAELWYEKAEVLMFLGEKEQALEAFQRSESFFRLQSNTVYADVVREDIEEFFGNQ</sequence>